<accession>A0ACC1B6U3</accession>
<comment type="caution">
    <text evidence="1">The sequence shown here is derived from an EMBL/GenBank/DDBJ whole genome shotgun (WGS) entry which is preliminary data.</text>
</comment>
<evidence type="ECO:0000313" key="1">
    <source>
        <dbReference type="EMBL" id="KAJ0094625.1"/>
    </source>
</evidence>
<dbReference type="Proteomes" id="UP001164250">
    <property type="component" value="Chromosome 6"/>
</dbReference>
<reference evidence="2" key="1">
    <citation type="journal article" date="2023" name="G3 (Bethesda)">
        <title>Genome assembly and association tests identify interacting loci associated with vigor, precocity, and sex in interspecific pistachio rootstocks.</title>
        <authorList>
            <person name="Palmer W."/>
            <person name="Jacygrad E."/>
            <person name="Sagayaradj S."/>
            <person name="Cavanaugh K."/>
            <person name="Han R."/>
            <person name="Bertier L."/>
            <person name="Beede B."/>
            <person name="Kafkas S."/>
            <person name="Golino D."/>
            <person name="Preece J."/>
            <person name="Michelmore R."/>
        </authorList>
    </citation>
    <scope>NUCLEOTIDE SEQUENCE [LARGE SCALE GENOMIC DNA]</scope>
</reference>
<sequence length="84" mass="9538">MQQPLHTQAQHCRESLPPREVGEKMRQQQLATLRVCMPVHGSIPNRTKWIQSSSIFDPPLDPPISSPELRRTPNQTSFLPSPSL</sequence>
<gene>
    <name evidence="1" type="ORF">Patl1_15943</name>
</gene>
<dbReference type="EMBL" id="CM047902">
    <property type="protein sequence ID" value="KAJ0094625.1"/>
    <property type="molecule type" value="Genomic_DNA"/>
</dbReference>
<evidence type="ECO:0000313" key="2">
    <source>
        <dbReference type="Proteomes" id="UP001164250"/>
    </source>
</evidence>
<organism evidence="1 2">
    <name type="scientific">Pistacia atlantica</name>
    <dbReference type="NCBI Taxonomy" id="434234"/>
    <lineage>
        <taxon>Eukaryota</taxon>
        <taxon>Viridiplantae</taxon>
        <taxon>Streptophyta</taxon>
        <taxon>Embryophyta</taxon>
        <taxon>Tracheophyta</taxon>
        <taxon>Spermatophyta</taxon>
        <taxon>Magnoliopsida</taxon>
        <taxon>eudicotyledons</taxon>
        <taxon>Gunneridae</taxon>
        <taxon>Pentapetalae</taxon>
        <taxon>rosids</taxon>
        <taxon>malvids</taxon>
        <taxon>Sapindales</taxon>
        <taxon>Anacardiaceae</taxon>
        <taxon>Pistacia</taxon>
    </lineage>
</organism>
<keyword evidence="2" id="KW-1185">Reference proteome</keyword>
<proteinExistence type="predicted"/>
<name>A0ACC1B6U3_9ROSI</name>
<protein>
    <submittedName>
        <fullName evidence="1">Uncharacterized protein</fullName>
    </submittedName>
</protein>